<feature type="domain" description="AB hydrolase-1" evidence="3">
    <location>
        <begin position="16"/>
        <end position="124"/>
    </location>
</feature>
<evidence type="ECO:0000256" key="1">
    <source>
        <dbReference type="ARBA" id="ARBA00010088"/>
    </source>
</evidence>
<dbReference type="PRINTS" id="PR00111">
    <property type="entry name" value="ABHYDROLASE"/>
</dbReference>
<evidence type="ECO:0000256" key="2">
    <source>
        <dbReference type="ARBA" id="ARBA00022801"/>
    </source>
</evidence>
<dbReference type="EMBL" id="JPMI01000232">
    <property type="protein sequence ID" value="KFA89846.1"/>
    <property type="molecule type" value="Genomic_DNA"/>
</dbReference>
<dbReference type="AlphaFoldDB" id="A0A084SN11"/>
<keyword evidence="2" id="KW-0378">Hydrolase</keyword>
<dbReference type="RefSeq" id="WP_043403890.1">
    <property type="nucleotide sequence ID" value="NZ_JPMI01000232.1"/>
</dbReference>
<dbReference type="PANTHER" id="PTHR43248:SF3">
    <property type="entry name" value="AB HYDROLASE-1 DOMAIN-CONTAINING PROTEIN"/>
    <property type="match status" value="1"/>
</dbReference>
<evidence type="ECO:0000259" key="3">
    <source>
        <dbReference type="Pfam" id="PF00561"/>
    </source>
</evidence>
<name>A0A084SN11_9BACT</name>
<dbReference type="Proteomes" id="UP000028547">
    <property type="component" value="Unassembled WGS sequence"/>
</dbReference>
<protein>
    <recommendedName>
        <fullName evidence="3">AB hydrolase-1 domain-containing protein</fullName>
    </recommendedName>
</protein>
<dbReference type="InterPro" id="IPR029058">
    <property type="entry name" value="AB_hydrolase_fold"/>
</dbReference>
<sequence length="260" mass="27751">MILESFQVGEGQRPTVLLHGFLGTGRNLRSLATAWSEADKSRRFLLLDMTGHGASPRLPPGATLATVAGDVLETARAAGLRGPLELVGHSLGGRVSLAASLRSPADVASVTLLDITPSPIPTQLSESGKVLEILRAAPPSAPDRRTMRTELTGRGLSGPLSDWLLMNLEPAPDGTVRWRFDRESLAEFHGRVNGEDLWAALTRPGAKVRCIRGGRAHYVSDADLARMESLGCPVATLPDAGHFVHVDAPEALLRWLASEP</sequence>
<evidence type="ECO:0000313" key="4">
    <source>
        <dbReference type="EMBL" id="KFA89846.1"/>
    </source>
</evidence>
<dbReference type="InterPro" id="IPR000073">
    <property type="entry name" value="AB_hydrolase_1"/>
</dbReference>
<gene>
    <name evidence="4" type="ORF">Q664_32420</name>
</gene>
<accession>A0A084SN11</accession>
<dbReference type="GO" id="GO:0016787">
    <property type="term" value="F:hydrolase activity"/>
    <property type="evidence" value="ECO:0007669"/>
    <property type="project" value="UniProtKB-KW"/>
</dbReference>
<reference evidence="4 5" key="1">
    <citation type="submission" date="2014-07" db="EMBL/GenBank/DDBJ databases">
        <title>Draft Genome Sequence of Gephyronic Acid Producer, Cystobacter violaceus Strain Cb vi76.</title>
        <authorList>
            <person name="Stevens D.C."/>
            <person name="Young J."/>
            <person name="Carmichael R."/>
            <person name="Tan J."/>
            <person name="Taylor R.E."/>
        </authorList>
    </citation>
    <scope>NUCLEOTIDE SEQUENCE [LARGE SCALE GENOMIC DNA]</scope>
    <source>
        <strain evidence="4 5">Cb vi76</strain>
    </source>
</reference>
<dbReference type="InterPro" id="IPR051601">
    <property type="entry name" value="Serine_prot/Carboxylest_S33"/>
</dbReference>
<comment type="caution">
    <text evidence="4">The sequence shown here is derived from an EMBL/GenBank/DDBJ whole genome shotgun (WGS) entry which is preliminary data.</text>
</comment>
<organism evidence="4 5">
    <name type="scientific">Archangium violaceum Cb vi76</name>
    <dbReference type="NCBI Taxonomy" id="1406225"/>
    <lineage>
        <taxon>Bacteria</taxon>
        <taxon>Pseudomonadati</taxon>
        <taxon>Myxococcota</taxon>
        <taxon>Myxococcia</taxon>
        <taxon>Myxococcales</taxon>
        <taxon>Cystobacterineae</taxon>
        <taxon>Archangiaceae</taxon>
        <taxon>Archangium</taxon>
    </lineage>
</organism>
<evidence type="ECO:0000313" key="5">
    <source>
        <dbReference type="Proteomes" id="UP000028547"/>
    </source>
</evidence>
<dbReference type="PANTHER" id="PTHR43248">
    <property type="entry name" value="2-SUCCINYL-6-HYDROXY-2,4-CYCLOHEXADIENE-1-CARBOXYLATE SYNTHASE"/>
    <property type="match status" value="1"/>
</dbReference>
<dbReference type="Gene3D" id="3.40.50.1820">
    <property type="entry name" value="alpha/beta hydrolase"/>
    <property type="match status" value="1"/>
</dbReference>
<proteinExistence type="inferred from homology"/>
<comment type="similarity">
    <text evidence="1">Belongs to the peptidase S33 family.</text>
</comment>
<dbReference type="Pfam" id="PF00561">
    <property type="entry name" value="Abhydrolase_1"/>
    <property type="match status" value="1"/>
</dbReference>
<dbReference type="SUPFAM" id="SSF53474">
    <property type="entry name" value="alpha/beta-Hydrolases"/>
    <property type="match status" value="1"/>
</dbReference>